<dbReference type="GO" id="GO:0005743">
    <property type="term" value="C:mitochondrial inner membrane"/>
    <property type="evidence" value="ECO:0007669"/>
    <property type="project" value="UniProtKB-SubCell"/>
</dbReference>
<comment type="similarity">
    <text evidence="4">Belongs to the complex I NDUFS5 subunit family.</text>
</comment>
<dbReference type="AlphaFoldDB" id="A0AAD4K572"/>
<feature type="disulfide bond" evidence="12">
    <location>
        <begin position="37"/>
        <end position="50"/>
    </location>
</feature>
<evidence type="ECO:0000256" key="7">
    <source>
        <dbReference type="ARBA" id="ARBA00022792"/>
    </source>
</evidence>
<comment type="subcellular location">
    <subcellularLocation>
        <location evidence="3">Mitochondrion inner membrane</location>
        <topology evidence="3">Peripheral membrane protein</topology>
    </subcellularLocation>
    <subcellularLocation>
        <location evidence="2">Mitochondrion intermembrane space</location>
    </subcellularLocation>
</comment>
<accession>A0AAD4K572</accession>
<evidence type="ECO:0000256" key="2">
    <source>
        <dbReference type="ARBA" id="ARBA00004569"/>
    </source>
</evidence>
<evidence type="ECO:0000256" key="12">
    <source>
        <dbReference type="PIRSR" id="PIRSR619342-50"/>
    </source>
</evidence>
<dbReference type="InterPro" id="IPR009069">
    <property type="entry name" value="Cys_alpha_HP_mot_SF"/>
</dbReference>
<dbReference type="InterPro" id="IPR019342">
    <property type="entry name" value="NADH_UbQ_OxRdtase_FeS-su5"/>
</dbReference>
<dbReference type="SUPFAM" id="SSF47072">
    <property type="entry name" value="Cysteine alpha-hairpin motif"/>
    <property type="match status" value="1"/>
</dbReference>
<dbReference type="Pfam" id="PF10200">
    <property type="entry name" value="Ndufs5"/>
    <property type="match status" value="1"/>
</dbReference>
<sequence>MSLSPFLRLPLTDLTGCLINHQSYDKCGEFEMKMMDCLEAYGFERGKQKCADLISDFQECVGMGKQLKRFHVSFANERLSFGFVFKFVCCLLQAMRNERYRQWLAGERKKEDLYADPPRVDAY</sequence>
<evidence type="ECO:0000313" key="13">
    <source>
        <dbReference type="EMBL" id="KAH8377232.1"/>
    </source>
</evidence>
<keyword evidence="10" id="KW-0472">Membrane</keyword>
<feature type="disulfide bond" evidence="12">
    <location>
        <begin position="27"/>
        <end position="60"/>
    </location>
</feature>
<evidence type="ECO:0000256" key="8">
    <source>
        <dbReference type="ARBA" id="ARBA00022982"/>
    </source>
</evidence>
<dbReference type="EMBL" id="JAJJHW010001127">
    <property type="protein sequence ID" value="KAH8377232.1"/>
    <property type="molecule type" value="Genomic_DNA"/>
</dbReference>
<evidence type="ECO:0000313" key="14">
    <source>
        <dbReference type="Proteomes" id="UP001200034"/>
    </source>
</evidence>
<keyword evidence="8" id="KW-0249">Electron transport</keyword>
<evidence type="ECO:0000256" key="3">
    <source>
        <dbReference type="ARBA" id="ARBA00004637"/>
    </source>
</evidence>
<keyword evidence="7" id="KW-0999">Mitochondrion inner membrane</keyword>
<reference evidence="13" key="1">
    <citation type="journal article" date="2021" name="Mol. Ecol. Resour.">
        <title>Phylogenomic analyses of the genus Drosophila reveals genomic signals of climate adaptation.</title>
        <authorList>
            <person name="Li F."/>
            <person name="Rane R.V."/>
            <person name="Luria V."/>
            <person name="Xiong Z."/>
            <person name="Chen J."/>
            <person name="Li Z."/>
            <person name="Catullo R.A."/>
            <person name="Griffin P.C."/>
            <person name="Schiffer M."/>
            <person name="Pearce S."/>
            <person name="Lee S.F."/>
            <person name="McElroy K."/>
            <person name="Stocker A."/>
            <person name="Shirriffs J."/>
            <person name="Cockerell F."/>
            <person name="Coppin C."/>
            <person name="Sgro C.M."/>
            <person name="Karger A."/>
            <person name="Cain J.W."/>
            <person name="Weber J.A."/>
            <person name="Santpere G."/>
            <person name="Kirschner M.W."/>
            <person name="Hoffmann A.A."/>
            <person name="Oakeshott J.G."/>
            <person name="Zhang G."/>
        </authorList>
    </citation>
    <scope>NUCLEOTIDE SEQUENCE</scope>
    <source>
        <strain evidence="13">BGI-SZ-2011g</strain>
    </source>
</reference>
<evidence type="ECO:0000256" key="1">
    <source>
        <dbReference type="ARBA" id="ARBA00003195"/>
    </source>
</evidence>
<evidence type="ECO:0000256" key="5">
    <source>
        <dbReference type="ARBA" id="ARBA00022448"/>
    </source>
</evidence>
<name>A0AAD4K572_9MUSC</name>
<gene>
    <name evidence="13" type="ORF">KR093_004330</name>
</gene>
<dbReference type="Proteomes" id="UP001200034">
    <property type="component" value="Unassembled WGS sequence"/>
</dbReference>
<keyword evidence="11 12" id="KW-1015">Disulfide bond</keyword>
<dbReference type="PANTHER" id="PTHR21268">
    <property type="entry name" value="NADH DEHYDROGENASE [UBIQUINONE] IRON-SULFUR PROTEIN 5"/>
    <property type="match status" value="1"/>
</dbReference>
<keyword evidence="5" id="KW-0813">Transport</keyword>
<protein>
    <recommendedName>
        <fullName evidence="15">Complex I-15 kDa</fullName>
    </recommendedName>
</protein>
<proteinExistence type="inferred from homology"/>
<dbReference type="PANTHER" id="PTHR21268:SF2">
    <property type="entry name" value="NADH DEHYDROGENASE [UBIQUINONE] IRON-SULFUR PROTEIN 5"/>
    <property type="match status" value="1"/>
</dbReference>
<evidence type="ECO:0008006" key="15">
    <source>
        <dbReference type="Google" id="ProtNLM"/>
    </source>
</evidence>
<evidence type="ECO:0000256" key="9">
    <source>
        <dbReference type="ARBA" id="ARBA00023128"/>
    </source>
</evidence>
<keyword evidence="6" id="KW-0679">Respiratory chain</keyword>
<comment type="caution">
    <text evidence="13">The sequence shown here is derived from an EMBL/GenBank/DDBJ whole genome shotgun (WGS) entry which is preliminary data.</text>
</comment>
<evidence type="ECO:0000256" key="4">
    <source>
        <dbReference type="ARBA" id="ARBA00007372"/>
    </source>
</evidence>
<evidence type="ECO:0000256" key="6">
    <source>
        <dbReference type="ARBA" id="ARBA00022660"/>
    </source>
</evidence>
<dbReference type="GO" id="GO:0005758">
    <property type="term" value="C:mitochondrial intermembrane space"/>
    <property type="evidence" value="ECO:0007669"/>
    <property type="project" value="UniProtKB-SubCell"/>
</dbReference>
<organism evidence="13 14">
    <name type="scientific">Drosophila rubida</name>
    <dbReference type="NCBI Taxonomy" id="30044"/>
    <lineage>
        <taxon>Eukaryota</taxon>
        <taxon>Metazoa</taxon>
        <taxon>Ecdysozoa</taxon>
        <taxon>Arthropoda</taxon>
        <taxon>Hexapoda</taxon>
        <taxon>Insecta</taxon>
        <taxon>Pterygota</taxon>
        <taxon>Neoptera</taxon>
        <taxon>Endopterygota</taxon>
        <taxon>Diptera</taxon>
        <taxon>Brachycera</taxon>
        <taxon>Muscomorpha</taxon>
        <taxon>Ephydroidea</taxon>
        <taxon>Drosophilidae</taxon>
        <taxon>Drosophila</taxon>
    </lineage>
</organism>
<keyword evidence="14" id="KW-1185">Reference proteome</keyword>
<comment type="function">
    <text evidence="1">Accessory subunit of the mitochondrial membrane respiratory chain NADH dehydrogenase (Complex I), that is believed not to be involved in catalysis. Complex I functions in the transfer of electrons from NADH to the respiratory chain. The immediate electron acceptor for the enzyme is believed to be ubiquinone.</text>
</comment>
<evidence type="ECO:0000256" key="10">
    <source>
        <dbReference type="ARBA" id="ARBA00023136"/>
    </source>
</evidence>
<evidence type="ECO:0000256" key="11">
    <source>
        <dbReference type="ARBA" id="ARBA00023157"/>
    </source>
</evidence>
<keyword evidence="9" id="KW-0496">Mitochondrion</keyword>